<proteinExistence type="predicted"/>
<dbReference type="PATRIC" id="fig|1141662.3.peg.3667"/>
<feature type="domain" description="Glycosyl transferase family 1" evidence="1">
    <location>
        <begin position="197"/>
        <end position="353"/>
    </location>
</feature>
<evidence type="ECO:0000313" key="3">
    <source>
        <dbReference type="EMBL" id="EKT54130.1"/>
    </source>
</evidence>
<organism evidence="3 4">
    <name type="scientific">Providencia burhodogranariea DSM 19968</name>
    <dbReference type="NCBI Taxonomy" id="1141662"/>
    <lineage>
        <taxon>Bacteria</taxon>
        <taxon>Pseudomonadati</taxon>
        <taxon>Pseudomonadota</taxon>
        <taxon>Gammaproteobacteria</taxon>
        <taxon>Enterobacterales</taxon>
        <taxon>Morganellaceae</taxon>
        <taxon>Providencia</taxon>
    </lineage>
</organism>
<reference evidence="3 4" key="1">
    <citation type="journal article" date="2012" name="BMC Genomics">
        <title>Comparative genomics of bacteria in the genus Providencia isolated from wild Drosophila melanogaster.</title>
        <authorList>
            <person name="Galac M.R."/>
            <person name="Lazzaro B.P."/>
        </authorList>
    </citation>
    <scope>NUCLEOTIDE SEQUENCE [LARGE SCALE GENOMIC DNA]</scope>
    <source>
        <strain evidence="3 4">DSM 19968</strain>
    </source>
</reference>
<dbReference type="Pfam" id="PF00534">
    <property type="entry name" value="Glycos_transf_1"/>
    <property type="match status" value="1"/>
</dbReference>
<accession>K8WD13</accession>
<dbReference type="Gene3D" id="3.40.50.2000">
    <property type="entry name" value="Glycogen Phosphorylase B"/>
    <property type="match status" value="2"/>
</dbReference>
<keyword evidence="4" id="KW-1185">Reference proteome</keyword>
<dbReference type="PANTHER" id="PTHR12526:SF638">
    <property type="entry name" value="SPORE COAT PROTEIN SA"/>
    <property type="match status" value="1"/>
</dbReference>
<dbReference type="Pfam" id="PF13477">
    <property type="entry name" value="Glyco_trans_4_2"/>
    <property type="match status" value="1"/>
</dbReference>
<dbReference type="GO" id="GO:0016757">
    <property type="term" value="F:glycosyltransferase activity"/>
    <property type="evidence" value="ECO:0007669"/>
    <property type="project" value="InterPro"/>
</dbReference>
<dbReference type="HOGENOM" id="CLU_009583_8_1_6"/>
<dbReference type="eggNOG" id="COG0438">
    <property type="taxonomic scope" value="Bacteria"/>
</dbReference>
<evidence type="ECO:0000259" key="2">
    <source>
        <dbReference type="Pfam" id="PF13477"/>
    </source>
</evidence>
<keyword evidence="3" id="KW-0808">Transferase</keyword>
<evidence type="ECO:0000259" key="1">
    <source>
        <dbReference type="Pfam" id="PF00534"/>
    </source>
</evidence>
<gene>
    <name evidence="3" type="ORF">OOA_18069</name>
</gene>
<dbReference type="InterPro" id="IPR001296">
    <property type="entry name" value="Glyco_trans_1"/>
</dbReference>
<dbReference type="PANTHER" id="PTHR12526">
    <property type="entry name" value="GLYCOSYLTRANSFERASE"/>
    <property type="match status" value="1"/>
</dbReference>
<comment type="caution">
    <text evidence="3">The sequence shown here is derived from an EMBL/GenBank/DDBJ whole genome shotgun (WGS) entry which is preliminary data.</text>
</comment>
<dbReference type="OrthoDB" id="9775208at2"/>
<evidence type="ECO:0000313" key="4">
    <source>
        <dbReference type="Proteomes" id="UP000009336"/>
    </source>
</evidence>
<sequence length="374" mass="41998">MKIAIIGTNASSILGFRKDLIISLIEKGHEVFAFAIDYTSDEKNRVENLGATPIDYQLKRTGLNPIHDIKTLIQLRKTLINISPDVVFSYFAKPVVFGTLAAVLARIPKRIAMLEGLGFTFTEQPRHVSIKTKFIKQIQVYLYRLAFPFLDRIIFLNNDDPVDLIEKYNLKVKEVNILGAIGLNLNDYPYSEPPIQPIRFIFIGRLLAEKGIHEYVAAARLVKKKYPNVEFIILGGLDEGNPGGLSQNQLNDLISDELITYPGHVGCVTDWLAKSSVFVLPSYREGSPRSTQEAMAIGRAVITTDAPGCRETVENGINGFIIPKYDIKALANKMEYFITNQEQIINMGNKSYKIAIDKYNANDINSRLINMLIN</sequence>
<dbReference type="STRING" id="1141662.OOA_18069"/>
<feature type="domain" description="Glycosyltransferase subfamily 4-like N-terminal" evidence="2">
    <location>
        <begin position="20"/>
        <end position="155"/>
    </location>
</feature>
<dbReference type="InterPro" id="IPR028098">
    <property type="entry name" value="Glyco_trans_4-like_N"/>
</dbReference>
<dbReference type="CDD" id="cd03808">
    <property type="entry name" value="GT4_CapM-like"/>
    <property type="match status" value="1"/>
</dbReference>
<dbReference type="Proteomes" id="UP000009336">
    <property type="component" value="Unassembled WGS sequence"/>
</dbReference>
<dbReference type="SUPFAM" id="SSF53756">
    <property type="entry name" value="UDP-Glycosyltransferase/glycogen phosphorylase"/>
    <property type="match status" value="1"/>
</dbReference>
<dbReference type="RefSeq" id="WP_008913581.1">
    <property type="nucleotide sequence ID" value="NZ_KB233226.1"/>
</dbReference>
<dbReference type="GO" id="GO:1901135">
    <property type="term" value="P:carbohydrate derivative metabolic process"/>
    <property type="evidence" value="ECO:0007669"/>
    <property type="project" value="UniProtKB-ARBA"/>
</dbReference>
<protein>
    <submittedName>
        <fullName evidence="3">Group 1 glycosyl transferase</fullName>
    </submittedName>
</protein>
<name>K8WD13_9GAMM</name>
<dbReference type="AlphaFoldDB" id="K8WD13"/>
<dbReference type="EMBL" id="AKKL01000050">
    <property type="protein sequence ID" value="EKT54130.1"/>
    <property type="molecule type" value="Genomic_DNA"/>
</dbReference>